<dbReference type="EMBL" id="CAJNOE010000184">
    <property type="protein sequence ID" value="CAF1022830.1"/>
    <property type="molecule type" value="Genomic_DNA"/>
</dbReference>
<dbReference type="SUPFAM" id="SSF50621">
    <property type="entry name" value="Alanine racemase C-terminal domain-like"/>
    <property type="match status" value="1"/>
</dbReference>
<name>A0A814IAC0_9BILA</name>
<dbReference type="InterPro" id="IPR020622">
    <property type="entry name" value="Ala_racemase_pyridoxalP-BS"/>
</dbReference>
<keyword evidence="2 4" id="KW-0663">Pyridoxal phosphate</keyword>
<accession>A0A814IAC0</accession>
<dbReference type="NCBIfam" id="TIGR00492">
    <property type="entry name" value="alr"/>
    <property type="match status" value="1"/>
</dbReference>
<dbReference type="SMART" id="SM01005">
    <property type="entry name" value="Ala_racemase_C"/>
    <property type="match status" value="1"/>
</dbReference>
<dbReference type="PANTHER" id="PTHR30511">
    <property type="entry name" value="ALANINE RACEMASE"/>
    <property type="match status" value="1"/>
</dbReference>
<evidence type="ECO:0000256" key="6">
    <source>
        <dbReference type="SAM" id="Phobius"/>
    </source>
</evidence>
<dbReference type="Pfam" id="PF01168">
    <property type="entry name" value="Ala_racemase_N"/>
    <property type="match status" value="2"/>
</dbReference>
<dbReference type="PANTHER" id="PTHR30511:SF0">
    <property type="entry name" value="ALANINE RACEMASE, CATABOLIC-RELATED"/>
    <property type="match status" value="1"/>
</dbReference>
<dbReference type="AlphaFoldDB" id="A0A814IAC0"/>
<keyword evidence="6" id="KW-0472">Membrane</keyword>
<sequence>MLSNIFHLLWIINAMSIMAYGASIFTSKNLNLYNTIIKNTSTTNAYFRPTWIDVNLSAVDSNVRLLKEYIGEKVHLMAVVKGNGYGHGMLEIAEASISAGATWLGVASLDEALAVRSKFSHDIPILVLGYVAPQYLSLTSQLRITVTAISLEWVQEAARIAQQPFEFHLKIDTGLNRLGLTTIDEVEVVMKMVSLNPNLNCTGVFTHFATSEDMQNKSYFHQQLAKIGIITSAYLTYYRGIWAGVFLIGGGISIITNAYFRPTWIDVNLSAIHSNVRLLKEYIGEKVYLMAVVKGNGYGHRMLEIAEASISAGATWLGVASFDEALAIRSKISHDIPILVLGYVAPQYVTLAGQFRITLAGVSFEWIQEAARIAQQPFDFHLKIDTGLNRLGITTIDEVQAVMKMVSLNPNLNCTGVFTHFATSEDIQNTSYFRPQLASFHTFLNVIPNRTNKIIHCANSGATIYQPQKPFFDMVRLGNALMGPPNETLKYLLPMQLQNALSLHSILDLVKQLNPGAIVGYGSEYTATQHQWIGTIPMEYADGCHQQFRATNVLVDGKRVPIIGRISMDQLMVALPRKYPTGTRVTFIGQQDNETIFADEIAQEANQSRLEVFTSLSSRLPRIYRENGSIVRITNTMLNF</sequence>
<comment type="caution">
    <text evidence="8">The sequence shown here is derived from an EMBL/GenBank/DDBJ whole genome shotgun (WGS) entry which is preliminary data.</text>
</comment>
<evidence type="ECO:0000256" key="1">
    <source>
        <dbReference type="ARBA" id="ARBA00001933"/>
    </source>
</evidence>
<dbReference type="InterPro" id="IPR009006">
    <property type="entry name" value="Ala_racemase/Decarboxylase_C"/>
</dbReference>
<comment type="cofactor">
    <cofactor evidence="1 4">
        <name>pyridoxal 5'-phosphate</name>
        <dbReference type="ChEBI" id="CHEBI:597326"/>
    </cofactor>
</comment>
<evidence type="ECO:0000256" key="5">
    <source>
        <dbReference type="PIRSR" id="PIRSR600821-52"/>
    </source>
</evidence>
<feature type="binding site" evidence="5">
    <location>
        <position position="390"/>
    </location>
    <ligand>
        <name>substrate</name>
    </ligand>
</feature>
<feature type="transmembrane region" description="Helical" evidence="6">
    <location>
        <begin position="6"/>
        <end position="25"/>
    </location>
</feature>
<feature type="modified residue" description="N6-(pyridoxal phosphate)lysine" evidence="4">
    <location>
        <position position="294"/>
    </location>
</feature>
<evidence type="ECO:0000259" key="7">
    <source>
        <dbReference type="SMART" id="SM01005"/>
    </source>
</evidence>
<feature type="binding site" evidence="5">
    <location>
        <position position="568"/>
    </location>
    <ligand>
        <name>substrate</name>
    </ligand>
</feature>
<dbReference type="GO" id="GO:0030170">
    <property type="term" value="F:pyridoxal phosphate binding"/>
    <property type="evidence" value="ECO:0007669"/>
    <property type="project" value="TreeGrafter"/>
</dbReference>
<dbReference type="Gene3D" id="2.40.37.10">
    <property type="entry name" value="Lyase, Ornithine Decarboxylase, Chain A, domain 1"/>
    <property type="match status" value="1"/>
</dbReference>
<dbReference type="HAMAP" id="MF_01201">
    <property type="entry name" value="Ala_racemase"/>
    <property type="match status" value="1"/>
</dbReference>
<protein>
    <recommendedName>
        <fullName evidence="7">Alanine racemase C-terminal domain-containing protein</fullName>
    </recommendedName>
</protein>
<dbReference type="FunFam" id="3.20.20.10:FF:000002">
    <property type="entry name" value="Alanine racemase"/>
    <property type="match status" value="1"/>
</dbReference>
<dbReference type="Gene3D" id="3.20.20.10">
    <property type="entry name" value="Alanine racemase"/>
    <property type="match status" value="2"/>
</dbReference>
<dbReference type="InterPro" id="IPR000821">
    <property type="entry name" value="Ala_racemase"/>
</dbReference>
<dbReference type="InterPro" id="IPR011079">
    <property type="entry name" value="Ala_racemase_C"/>
</dbReference>
<keyword evidence="6" id="KW-0812">Transmembrane</keyword>
<dbReference type="PROSITE" id="PS00395">
    <property type="entry name" value="ALANINE_RACEMASE"/>
    <property type="match status" value="1"/>
</dbReference>
<evidence type="ECO:0000256" key="4">
    <source>
        <dbReference type="PIRSR" id="PIRSR600821-50"/>
    </source>
</evidence>
<dbReference type="Pfam" id="PF00842">
    <property type="entry name" value="Ala_racemase_C"/>
    <property type="match status" value="1"/>
</dbReference>
<reference evidence="8" key="1">
    <citation type="submission" date="2021-02" db="EMBL/GenBank/DDBJ databases">
        <authorList>
            <person name="Nowell W R."/>
        </authorList>
    </citation>
    <scope>NUCLEOTIDE SEQUENCE</scope>
</reference>
<feature type="domain" description="Alanine racemase C-terminal" evidence="7">
    <location>
        <begin position="500"/>
        <end position="625"/>
    </location>
</feature>
<evidence type="ECO:0000256" key="3">
    <source>
        <dbReference type="ARBA" id="ARBA00023235"/>
    </source>
</evidence>
<dbReference type="InterPro" id="IPR001608">
    <property type="entry name" value="Ala_racemase_N"/>
</dbReference>
<dbReference type="PRINTS" id="PR00992">
    <property type="entry name" value="ALARACEMASE"/>
</dbReference>
<dbReference type="InterPro" id="IPR029066">
    <property type="entry name" value="PLP-binding_barrel"/>
</dbReference>
<feature type="transmembrane region" description="Helical" evidence="6">
    <location>
        <begin position="241"/>
        <end position="260"/>
    </location>
</feature>
<gene>
    <name evidence="8" type="ORF">IZO911_LOCUS18822</name>
</gene>
<dbReference type="Proteomes" id="UP000663860">
    <property type="component" value="Unassembled WGS sequence"/>
</dbReference>
<dbReference type="GO" id="GO:0030632">
    <property type="term" value="P:D-alanine biosynthetic process"/>
    <property type="evidence" value="ECO:0007669"/>
    <property type="project" value="TreeGrafter"/>
</dbReference>
<evidence type="ECO:0000256" key="2">
    <source>
        <dbReference type="ARBA" id="ARBA00022898"/>
    </source>
</evidence>
<dbReference type="CDD" id="cd00430">
    <property type="entry name" value="PLPDE_III_AR"/>
    <property type="match status" value="1"/>
</dbReference>
<evidence type="ECO:0000313" key="9">
    <source>
        <dbReference type="Proteomes" id="UP000663860"/>
    </source>
</evidence>
<dbReference type="GO" id="GO:0005829">
    <property type="term" value="C:cytosol"/>
    <property type="evidence" value="ECO:0007669"/>
    <property type="project" value="TreeGrafter"/>
</dbReference>
<keyword evidence="3" id="KW-0413">Isomerase</keyword>
<keyword evidence="6" id="KW-1133">Transmembrane helix</keyword>
<evidence type="ECO:0000313" key="8">
    <source>
        <dbReference type="EMBL" id="CAF1022830.1"/>
    </source>
</evidence>
<proteinExistence type="inferred from homology"/>
<dbReference type="SUPFAM" id="SSF51419">
    <property type="entry name" value="PLP-binding barrel"/>
    <property type="match status" value="2"/>
</dbReference>
<organism evidence="8 9">
    <name type="scientific">Adineta steineri</name>
    <dbReference type="NCBI Taxonomy" id="433720"/>
    <lineage>
        <taxon>Eukaryota</taxon>
        <taxon>Metazoa</taxon>
        <taxon>Spiralia</taxon>
        <taxon>Gnathifera</taxon>
        <taxon>Rotifera</taxon>
        <taxon>Eurotatoria</taxon>
        <taxon>Bdelloidea</taxon>
        <taxon>Adinetida</taxon>
        <taxon>Adinetidae</taxon>
        <taxon>Adineta</taxon>
    </lineage>
</organism>
<dbReference type="GO" id="GO:0008784">
    <property type="term" value="F:alanine racemase activity"/>
    <property type="evidence" value="ECO:0007669"/>
    <property type="project" value="InterPro"/>
</dbReference>